<comment type="subcellular location">
    <subcellularLocation>
        <location evidence="1">Cell membrane</location>
        <topology evidence="1">Multi-pass membrane protein</topology>
    </subcellularLocation>
</comment>
<evidence type="ECO:0000256" key="5">
    <source>
        <dbReference type="ARBA" id="ARBA00022989"/>
    </source>
</evidence>
<dbReference type="PROSITE" id="PS50850">
    <property type="entry name" value="MFS"/>
    <property type="match status" value="1"/>
</dbReference>
<evidence type="ECO:0000313" key="10">
    <source>
        <dbReference type="Proteomes" id="UP000316541"/>
    </source>
</evidence>
<keyword evidence="4 7" id="KW-0812">Transmembrane</keyword>
<comment type="caution">
    <text evidence="9">The sequence shown here is derived from an EMBL/GenBank/DDBJ whole genome shotgun (WGS) entry which is preliminary data.</text>
</comment>
<feature type="transmembrane region" description="Helical" evidence="7">
    <location>
        <begin position="93"/>
        <end position="113"/>
    </location>
</feature>
<dbReference type="EMBL" id="VIRM01000043">
    <property type="protein sequence ID" value="TQS17616.1"/>
    <property type="molecule type" value="Genomic_DNA"/>
</dbReference>
<feature type="transmembrane region" description="Helical" evidence="7">
    <location>
        <begin position="372"/>
        <end position="395"/>
    </location>
</feature>
<reference evidence="9 10" key="1">
    <citation type="submission" date="2019-07" db="EMBL/GenBank/DDBJ databases">
        <title>Microbispora hainanensis DSM 45428.</title>
        <authorList>
            <person name="Thawai C."/>
        </authorList>
    </citation>
    <scope>NUCLEOTIDE SEQUENCE [LARGE SCALE GENOMIC DNA]</scope>
    <source>
        <strain evidence="9 10">DSM 45428</strain>
    </source>
</reference>
<evidence type="ECO:0000256" key="2">
    <source>
        <dbReference type="ARBA" id="ARBA00022448"/>
    </source>
</evidence>
<dbReference type="InterPro" id="IPR020846">
    <property type="entry name" value="MFS_dom"/>
</dbReference>
<evidence type="ECO:0000313" key="9">
    <source>
        <dbReference type="EMBL" id="TQS17616.1"/>
    </source>
</evidence>
<dbReference type="PANTHER" id="PTHR43045:SF2">
    <property type="entry name" value="INNER MEMBRANE METABOLITE TRANSPORT PROTEIN YHJE"/>
    <property type="match status" value="1"/>
</dbReference>
<dbReference type="Proteomes" id="UP000316541">
    <property type="component" value="Unassembled WGS sequence"/>
</dbReference>
<organism evidence="9 10">
    <name type="scientific">Microbispora hainanensis</name>
    <dbReference type="NCBI Taxonomy" id="568844"/>
    <lineage>
        <taxon>Bacteria</taxon>
        <taxon>Bacillati</taxon>
        <taxon>Actinomycetota</taxon>
        <taxon>Actinomycetes</taxon>
        <taxon>Streptosporangiales</taxon>
        <taxon>Streptosporangiaceae</taxon>
        <taxon>Microbispora</taxon>
    </lineage>
</organism>
<evidence type="ECO:0000259" key="8">
    <source>
        <dbReference type="PROSITE" id="PS50850"/>
    </source>
</evidence>
<feature type="domain" description="Major facilitator superfamily (MFS) profile" evidence="8">
    <location>
        <begin position="19"/>
        <end position="424"/>
    </location>
</feature>
<feature type="transmembrane region" description="Helical" evidence="7">
    <location>
        <begin position="159"/>
        <end position="182"/>
    </location>
</feature>
<sequence length="439" mass="45821">MSPSPPGDTQLSTSKARGAGIASFVGTSIEWYDFYIYGTASALVFSRLFFPEASPTAGVMASFATFWVGFLARPLGGVVFGHLGDRIGRKGTLITTLLLMGGATTLVGILPTYESIGMAAPVLLAALRLVQGVAVGGEWGGAVLIAAEHAGPKRIFYAAFAQQGSPAGSILATGMFALVSLLPDDAFLSYGWRIPFLASAVLLVIGLVIRLRLEESPEFVRMREQREVVKLPVAEVFRTAWPLVLLGIGASGVGIASAYFTNTFILSWATTDLGIAKGTMLNVLLVVAVVQFVTQPAGAVLGQRWGAAKFMLAAFTVLIFMTPVTFLLVGTGSAPLATLGLALSIVFGGASYAALAGFLAEAFPARVRYTGISLSYQLCGALIGGTTPLIAQALLTWSGSIWLVVAQYIVIILLTMACVTGLRRRSAAAANARPATTAA</sequence>
<dbReference type="InterPro" id="IPR005828">
    <property type="entry name" value="MFS_sugar_transport-like"/>
</dbReference>
<evidence type="ECO:0000256" key="6">
    <source>
        <dbReference type="ARBA" id="ARBA00023136"/>
    </source>
</evidence>
<keyword evidence="5 7" id="KW-1133">Transmembrane helix</keyword>
<dbReference type="Pfam" id="PF00083">
    <property type="entry name" value="Sugar_tr"/>
    <property type="match status" value="2"/>
</dbReference>
<dbReference type="AlphaFoldDB" id="A0A544YLR2"/>
<feature type="transmembrane region" description="Helical" evidence="7">
    <location>
        <begin position="194"/>
        <end position="213"/>
    </location>
</feature>
<feature type="transmembrane region" description="Helical" evidence="7">
    <location>
        <begin position="125"/>
        <end position="147"/>
    </location>
</feature>
<name>A0A544YLR2_9ACTN</name>
<dbReference type="SUPFAM" id="SSF103473">
    <property type="entry name" value="MFS general substrate transporter"/>
    <property type="match status" value="1"/>
</dbReference>
<dbReference type="CDD" id="cd17369">
    <property type="entry name" value="MFS_ShiA_like"/>
    <property type="match status" value="1"/>
</dbReference>
<feature type="transmembrane region" description="Helical" evidence="7">
    <location>
        <begin position="336"/>
        <end position="360"/>
    </location>
</feature>
<feature type="transmembrane region" description="Helical" evidence="7">
    <location>
        <begin position="280"/>
        <end position="301"/>
    </location>
</feature>
<dbReference type="Gene3D" id="1.20.1250.20">
    <property type="entry name" value="MFS general substrate transporter like domains"/>
    <property type="match status" value="1"/>
</dbReference>
<feature type="transmembrane region" description="Helical" evidence="7">
    <location>
        <begin position="53"/>
        <end position="72"/>
    </location>
</feature>
<feature type="transmembrane region" description="Helical" evidence="7">
    <location>
        <begin position="401"/>
        <end position="422"/>
    </location>
</feature>
<evidence type="ECO:0000256" key="4">
    <source>
        <dbReference type="ARBA" id="ARBA00022692"/>
    </source>
</evidence>
<evidence type="ECO:0000256" key="1">
    <source>
        <dbReference type="ARBA" id="ARBA00004651"/>
    </source>
</evidence>
<keyword evidence="2" id="KW-0813">Transport</keyword>
<dbReference type="InterPro" id="IPR036259">
    <property type="entry name" value="MFS_trans_sf"/>
</dbReference>
<gene>
    <name evidence="9" type="ORF">FLX08_28465</name>
</gene>
<keyword evidence="6 7" id="KW-0472">Membrane</keyword>
<feature type="transmembrane region" description="Helical" evidence="7">
    <location>
        <begin position="310"/>
        <end position="330"/>
    </location>
</feature>
<protein>
    <submittedName>
        <fullName evidence="9">MHS family MFS transporter</fullName>
    </submittedName>
</protein>
<evidence type="ECO:0000256" key="7">
    <source>
        <dbReference type="SAM" id="Phobius"/>
    </source>
</evidence>
<proteinExistence type="predicted"/>
<accession>A0A544YLR2</accession>
<dbReference type="GO" id="GO:0005886">
    <property type="term" value="C:plasma membrane"/>
    <property type="evidence" value="ECO:0007669"/>
    <property type="project" value="UniProtKB-SubCell"/>
</dbReference>
<dbReference type="PANTHER" id="PTHR43045">
    <property type="entry name" value="SHIKIMATE TRANSPORTER"/>
    <property type="match status" value="1"/>
</dbReference>
<feature type="transmembrane region" description="Helical" evidence="7">
    <location>
        <begin position="240"/>
        <end position="260"/>
    </location>
</feature>
<keyword evidence="3" id="KW-1003">Cell membrane</keyword>
<dbReference type="GO" id="GO:0022857">
    <property type="term" value="F:transmembrane transporter activity"/>
    <property type="evidence" value="ECO:0007669"/>
    <property type="project" value="InterPro"/>
</dbReference>
<evidence type="ECO:0000256" key="3">
    <source>
        <dbReference type="ARBA" id="ARBA00022475"/>
    </source>
</evidence>